<dbReference type="GO" id="GO:0008170">
    <property type="term" value="F:N-methyltransferase activity"/>
    <property type="evidence" value="ECO:0007669"/>
    <property type="project" value="InterPro"/>
</dbReference>
<keyword evidence="6" id="KW-0680">Restriction system</keyword>
<gene>
    <name evidence="11" type="ORF">F3B53_06210</name>
</gene>
<evidence type="ECO:0000259" key="10">
    <source>
        <dbReference type="Pfam" id="PF12161"/>
    </source>
</evidence>
<comment type="catalytic activity">
    <reaction evidence="7">
        <text>a 2'-deoxyadenosine in DNA + S-adenosyl-L-methionine = an N(6)-methyl-2'-deoxyadenosine in DNA + S-adenosyl-L-homocysteine + H(+)</text>
        <dbReference type="Rhea" id="RHEA:15197"/>
        <dbReference type="Rhea" id="RHEA-COMP:12418"/>
        <dbReference type="Rhea" id="RHEA-COMP:12419"/>
        <dbReference type="ChEBI" id="CHEBI:15378"/>
        <dbReference type="ChEBI" id="CHEBI:57856"/>
        <dbReference type="ChEBI" id="CHEBI:59789"/>
        <dbReference type="ChEBI" id="CHEBI:90615"/>
        <dbReference type="ChEBI" id="CHEBI:90616"/>
        <dbReference type="EC" id="2.1.1.72"/>
    </reaction>
</comment>
<evidence type="ECO:0000313" key="11">
    <source>
        <dbReference type="EMBL" id="KAB1328891.1"/>
    </source>
</evidence>
<evidence type="ECO:0000256" key="2">
    <source>
        <dbReference type="ARBA" id="ARBA00011900"/>
    </source>
</evidence>
<sequence length="783" mass="88687">MAIKKSQIYSTLWSSCDVLRGSMDASQYKDYVLMMLFVKYLSDKGNDENSLFTIPSGCRFSDFVALKGHDGIGEAINKKLEAIKSENSIFLSKLALPNFNDPAKFGKAKDMTDTLSKLIAVFETDALDFSKNRSADDDILGDAYEYLMKNFAAQSGKSKGQFYTPAEVSRTMAKMLHLNEFTSPSTTIYDPTCGSGSLLLRAISETPNGATPFGQEKDNATASLAILNMLLHGVDTATIEQADTINSPQFLAGGTLETFDICIANPPFSTKDWLGAVGEDDIYHRWNKDMCPPAKCGDYAFLLHLIASMKPGTGRGACILPHGVLFRGNAEYAIRRHIVDSGYIEGIVGLPANIFFGTGIPACILIINKKGAANREGIFFIDAKDGFVKDGAKNRLREQDIKRIVDTWENRQDVLHYARFVKMEEIIEKNDYNLNIPRYITARDTEIQQDIDAHLHGGLPKHDIDQMEVYWKACPSLRDALFMPLSGREGYFSLKPKKEDVASFIAKENSFVHQQSYFEQSITDWSNEVRPSMLNLGIDINPKEMIEKWAQTLQDAMQKDKSLVDAYDAYQQLMTYWNDTLQDDCYMISRDGWKLTLLKGDKKNSTYEDMSCDLLPVNIVLQEFFSAEIDTISTLLATSETYVSQLQELLDKAKEEIGEEDEEELKRIIDEVKKTPEYKAIDKKKKEVDKEIKEKKQALTLLIETKYATLAEDETKILVVDKKWLATIFSMVHREMQEITYQLTSKIIVIVERYEQTLTDMVKEVGEYETKVIEHLQKMGFEF</sequence>
<dbReference type="Proteomes" id="UP000375690">
    <property type="component" value="Unassembled WGS sequence"/>
</dbReference>
<feature type="domain" description="DNA methylase adenine-specific" evidence="9">
    <location>
        <begin position="136"/>
        <end position="445"/>
    </location>
</feature>
<name>A0A6A1XW74_BACOV</name>
<dbReference type="InterPro" id="IPR003356">
    <property type="entry name" value="DNA_methylase_A-5"/>
</dbReference>
<dbReference type="Gene3D" id="1.20.1260.30">
    <property type="match status" value="2"/>
</dbReference>
<comment type="caution">
    <text evidence="11">The sequence shown here is derived from an EMBL/GenBank/DDBJ whole genome shotgun (WGS) entry which is preliminary data.</text>
</comment>
<dbReference type="InterPro" id="IPR051537">
    <property type="entry name" value="DNA_Adenine_Mtase"/>
</dbReference>
<evidence type="ECO:0000256" key="3">
    <source>
        <dbReference type="ARBA" id="ARBA00022603"/>
    </source>
</evidence>
<proteinExistence type="inferred from homology"/>
<organism evidence="11 12">
    <name type="scientific">Bacteroides ovatus</name>
    <dbReference type="NCBI Taxonomy" id="28116"/>
    <lineage>
        <taxon>Bacteria</taxon>
        <taxon>Pseudomonadati</taxon>
        <taxon>Bacteroidota</taxon>
        <taxon>Bacteroidia</taxon>
        <taxon>Bacteroidales</taxon>
        <taxon>Bacteroidaceae</taxon>
        <taxon>Bacteroides</taxon>
    </lineage>
</organism>
<evidence type="ECO:0000256" key="7">
    <source>
        <dbReference type="ARBA" id="ARBA00047942"/>
    </source>
</evidence>
<dbReference type="GO" id="GO:0009007">
    <property type="term" value="F:site-specific DNA-methyltransferase (adenine-specific) activity"/>
    <property type="evidence" value="ECO:0007669"/>
    <property type="project" value="UniProtKB-EC"/>
</dbReference>
<protein>
    <recommendedName>
        <fullName evidence="2">site-specific DNA-methyltransferase (adenine-specific)</fullName>
        <ecNumber evidence="2">2.1.1.72</ecNumber>
    </recommendedName>
</protein>
<dbReference type="PANTHER" id="PTHR42933:SF3">
    <property type="entry name" value="TYPE I RESTRICTION ENZYME MJAVIII METHYLASE SUBUNIT"/>
    <property type="match status" value="1"/>
</dbReference>
<dbReference type="PROSITE" id="PS51257">
    <property type="entry name" value="PROKAR_LIPOPROTEIN"/>
    <property type="match status" value="1"/>
</dbReference>
<dbReference type="PRINTS" id="PR00507">
    <property type="entry name" value="N12N6MTFRASE"/>
</dbReference>
<keyword evidence="8" id="KW-0175">Coiled coil</keyword>
<evidence type="ECO:0000256" key="8">
    <source>
        <dbReference type="SAM" id="Coils"/>
    </source>
</evidence>
<dbReference type="InterPro" id="IPR002052">
    <property type="entry name" value="DNA_methylase_N6_adenine_CS"/>
</dbReference>
<dbReference type="PANTHER" id="PTHR42933">
    <property type="entry name" value="SLR6095 PROTEIN"/>
    <property type="match status" value="1"/>
</dbReference>
<comment type="similarity">
    <text evidence="1">Belongs to the N(4)/N(6)-methyltransferase family.</text>
</comment>
<dbReference type="Gene3D" id="3.40.50.150">
    <property type="entry name" value="Vaccinia Virus protein VP39"/>
    <property type="match status" value="1"/>
</dbReference>
<dbReference type="SUPFAM" id="SSF53335">
    <property type="entry name" value="S-adenosyl-L-methionine-dependent methyltransferases"/>
    <property type="match status" value="1"/>
</dbReference>
<dbReference type="InterPro" id="IPR029063">
    <property type="entry name" value="SAM-dependent_MTases_sf"/>
</dbReference>
<evidence type="ECO:0000313" key="12">
    <source>
        <dbReference type="Proteomes" id="UP000375690"/>
    </source>
</evidence>
<dbReference type="Pfam" id="PF02384">
    <property type="entry name" value="N6_Mtase"/>
    <property type="match status" value="1"/>
</dbReference>
<reference evidence="11 12" key="1">
    <citation type="journal article" date="2019" name="Nat. Med.">
        <title>A library of human gut bacterial isolates paired with longitudinal multiomics data enables mechanistic microbiome research.</title>
        <authorList>
            <person name="Poyet M."/>
            <person name="Groussin M."/>
            <person name="Gibbons S.M."/>
            <person name="Avila-Pacheco J."/>
            <person name="Jiang X."/>
            <person name="Kearney S.M."/>
            <person name="Perrotta A.R."/>
            <person name="Berdy B."/>
            <person name="Zhao S."/>
            <person name="Lieberman T.D."/>
            <person name="Swanson P.K."/>
            <person name="Smith M."/>
            <person name="Roesemann S."/>
            <person name="Alexander J.E."/>
            <person name="Rich S.A."/>
            <person name="Livny J."/>
            <person name="Vlamakis H."/>
            <person name="Clish C."/>
            <person name="Bullock K."/>
            <person name="Deik A."/>
            <person name="Scott J."/>
            <person name="Pierce K.A."/>
            <person name="Xavier R.J."/>
            <person name="Alm E.J."/>
        </authorList>
    </citation>
    <scope>NUCLEOTIDE SEQUENCE [LARGE SCALE GENOMIC DNA]</scope>
    <source>
        <strain evidence="11 12">BIOML-A2</strain>
    </source>
</reference>
<keyword evidence="5" id="KW-0949">S-adenosyl-L-methionine</keyword>
<dbReference type="GO" id="GO:0003677">
    <property type="term" value="F:DNA binding"/>
    <property type="evidence" value="ECO:0007669"/>
    <property type="project" value="InterPro"/>
</dbReference>
<evidence type="ECO:0000259" key="9">
    <source>
        <dbReference type="Pfam" id="PF02384"/>
    </source>
</evidence>
<dbReference type="EMBL" id="VWFC01000005">
    <property type="protein sequence ID" value="KAB1328891.1"/>
    <property type="molecule type" value="Genomic_DNA"/>
</dbReference>
<feature type="coiled-coil region" evidence="8">
    <location>
        <begin position="636"/>
        <end position="698"/>
    </location>
</feature>
<keyword evidence="3 11" id="KW-0489">Methyltransferase</keyword>
<evidence type="ECO:0000256" key="4">
    <source>
        <dbReference type="ARBA" id="ARBA00022679"/>
    </source>
</evidence>
<evidence type="ECO:0000256" key="5">
    <source>
        <dbReference type="ARBA" id="ARBA00022691"/>
    </source>
</evidence>
<keyword evidence="4 11" id="KW-0808">Transferase</keyword>
<accession>A0A6A1XW74</accession>
<evidence type="ECO:0000256" key="1">
    <source>
        <dbReference type="ARBA" id="ARBA00006594"/>
    </source>
</evidence>
<dbReference type="Pfam" id="PF12161">
    <property type="entry name" value="HsdM_N"/>
    <property type="match status" value="1"/>
</dbReference>
<evidence type="ECO:0000256" key="6">
    <source>
        <dbReference type="ARBA" id="ARBA00022747"/>
    </source>
</evidence>
<feature type="domain" description="N6 adenine-specific DNA methyltransferase N-terminal" evidence="10">
    <location>
        <begin position="10"/>
        <end position="122"/>
    </location>
</feature>
<dbReference type="AlphaFoldDB" id="A0A6A1XW74"/>
<dbReference type="PROSITE" id="PS00092">
    <property type="entry name" value="N6_MTASE"/>
    <property type="match status" value="1"/>
</dbReference>
<dbReference type="InterPro" id="IPR022749">
    <property type="entry name" value="D12N6_MeTrfase_N"/>
</dbReference>
<dbReference type="GO" id="GO:0009307">
    <property type="term" value="P:DNA restriction-modification system"/>
    <property type="evidence" value="ECO:0007669"/>
    <property type="project" value="UniProtKB-KW"/>
</dbReference>
<dbReference type="EC" id="2.1.1.72" evidence="2"/>
<dbReference type="InterPro" id="IPR038333">
    <property type="entry name" value="T1MK-like_N_sf"/>
</dbReference>
<dbReference type="GO" id="GO:0032259">
    <property type="term" value="P:methylation"/>
    <property type="evidence" value="ECO:0007669"/>
    <property type="project" value="UniProtKB-KW"/>
</dbReference>